<dbReference type="SUPFAM" id="SSF53448">
    <property type="entry name" value="Nucleotide-diphospho-sugar transferases"/>
    <property type="match status" value="1"/>
</dbReference>
<dbReference type="Proteomes" id="UP001205566">
    <property type="component" value="Unassembled WGS sequence"/>
</dbReference>
<name>A0ABT1NZX3_9GAMM</name>
<evidence type="ECO:0000313" key="1">
    <source>
        <dbReference type="EMBL" id="MCQ3828842.1"/>
    </source>
</evidence>
<evidence type="ECO:0008006" key="3">
    <source>
        <dbReference type="Google" id="ProtNLM"/>
    </source>
</evidence>
<accession>A0ABT1NZX3</accession>
<organism evidence="1 2">
    <name type="scientific">Microbulbifer elongatus</name>
    <dbReference type="NCBI Taxonomy" id="86173"/>
    <lineage>
        <taxon>Bacteria</taxon>
        <taxon>Pseudomonadati</taxon>
        <taxon>Pseudomonadota</taxon>
        <taxon>Gammaproteobacteria</taxon>
        <taxon>Cellvibrionales</taxon>
        <taxon>Microbulbiferaceae</taxon>
        <taxon>Microbulbifer</taxon>
    </lineage>
</organism>
<dbReference type="RefSeq" id="WP_255873642.1">
    <property type="nucleotide sequence ID" value="NZ_JACASI010000013.1"/>
</dbReference>
<gene>
    <name evidence="1" type="ORF">HXX02_05255</name>
</gene>
<protein>
    <recommendedName>
        <fullName evidence="3">Glycosyltransferase</fullName>
    </recommendedName>
</protein>
<dbReference type="EMBL" id="JACASI010000013">
    <property type="protein sequence ID" value="MCQ3828842.1"/>
    <property type="molecule type" value="Genomic_DNA"/>
</dbReference>
<keyword evidence="2" id="KW-1185">Reference proteome</keyword>
<dbReference type="Gene3D" id="3.90.550.10">
    <property type="entry name" value="Spore Coat Polysaccharide Biosynthesis Protein SpsA, Chain A"/>
    <property type="match status" value="1"/>
</dbReference>
<dbReference type="InterPro" id="IPR029044">
    <property type="entry name" value="Nucleotide-diphossugar_trans"/>
</dbReference>
<reference evidence="1" key="1">
    <citation type="thesis" date="2020" institute="Technische Universitat Dresden" country="Dresden, Germany">
        <title>The Agarolytic System of Microbulbifer elongatus PORT2, Isolated from Batu Karas, Pangandaran West Java Indonesia.</title>
        <authorList>
            <person name="Anggraeni S.R."/>
        </authorList>
    </citation>
    <scope>NUCLEOTIDE SEQUENCE</scope>
    <source>
        <strain evidence="1">PORT2</strain>
    </source>
</reference>
<evidence type="ECO:0000313" key="2">
    <source>
        <dbReference type="Proteomes" id="UP001205566"/>
    </source>
</evidence>
<sequence>MFSNLLKGRLRKHDQLNNRKLESILRVQLLQQQILGCTEKGVGNDKAHNIVVSLTSFDRRIHNVAYAVESVFQQWLKADVVVLWLSREQFPDGQLPESLVRQQKRGLQIFYIEDLGPYTKYFYAFEQYPDSLIITVDDDTLYPPDMIDQLYRAWLRNPTWIHCHRAHRMQLDKHGKLKPYSDWCADWRWRDCDGESSPLVFPTGVGGVLYFPGSLHPDAFAREKFLKLCPGADDVWLKAMSLLQGTPCARLADPRDWSARFLTVAGTQEVALQQENWRAEGGNDCKIRAVFEKYDLYGLLGGTAR</sequence>
<proteinExistence type="predicted"/>
<comment type="caution">
    <text evidence="1">The sequence shown here is derived from an EMBL/GenBank/DDBJ whole genome shotgun (WGS) entry which is preliminary data.</text>
</comment>